<gene>
    <name evidence="4" type="primary">LOC116300855</name>
</gene>
<evidence type="ECO:0000256" key="2">
    <source>
        <dbReference type="SAM" id="MobiDB-lite"/>
    </source>
</evidence>
<proteinExistence type="predicted"/>
<dbReference type="Proteomes" id="UP000515163">
    <property type="component" value="Unplaced"/>
</dbReference>
<keyword evidence="1" id="KW-0853">WD repeat</keyword>
<protein>
    <submittedName>
        <fullName evidence="4">WD repeat-containing protein 27-like</fullName>
    </submittedName>
</protein>
<dbReference type="OrthoDB" id="20669at2759"/>
<feature type="repeat" description="WD" evidence="1">
    <location>
        <begin position="148"/>
        <end position="190"/>
    </location>
</feature>
<accession>A0A6P8IG43</accession>
<dbReference type="SUPFAM" id="SSF50998">
    <property type="entry name" value="Quinoprotein alcohol dehydrogenase-like"/>
    <property type="match status" value="1"/>
</dbReference>
<dbReference type="PANTHER" id="PTHR44525">
    <property type="entry name" value="WD REPEAT-CONTAINING PROTEIN 27"/>
    <property type="match status" value="1"/>
</dbReference>
<dbReference type="PANTHER" id="PTHR44525:SF1">
    <property type="entry name" value="WD REPEAT-CONTAINING PROTEIN 27"/>
    <property type="match status" value="1"/>
</dbReference>
<evidence type="ECO:0000313" key="4">
    <source>
        <dbReference type="RefSeq" id="XP_031565676.1"/>
    </source>
</evidence>
<feature type="compositionally biased region" description="Low complexity" evidence="2">
    <location>
        <begin position="534"/>
        <end position="552"/>
    </location>
</feature>
<reference evidence="4" key="1">
    <citation type="submission" date="2025-08" db="UniProtKB">
        <authorList>
            <consortium name="RefSeq"/>
        </authorList>
    </citation>
    <scope>IDENTIFICATION</scope>
    <source>
        <tissue evidence="4">Tentacle</tissue>
    </source>
</reference>
<feature type="compositionally biased region" description="Polar residues" evidence="2">
    <location>
        <begin position="502"/>
        <end position="524"/>
    </location>
</feature>
<name>A0A6P8IG43_ACTTE</name>
<feature type="repeat" description="WD" evidence="1">
    <location>
        <begin position="622"/>
        <end position="654"/>
    </location>
</feature>
<dbReference type="InterPro" id="IPR015943">
    <property type="entry name" value="WD40/YVTN_repeat-like_dom_sf"/>
</dbReference>
<dbReference type="Pfam" id="PF00400">
    <property type="entry name" value="WD40"/>
    <property type="match status" value="3"/>
</dbReference>
<dbReference type="InterPro" id="IPR042411">
    <property type="entry name" value="WDR27"/>
</dbReference>
<dbReference type="InParanoid" id="A0A6P8IG43"/>
<dbReference type="InterPro" id="IPR011047">
    <property type="entry name" value="Quinoprotein_ADH-like_sf"/>
</dbReference>
<dbReference type="InterPro" id="IPR036322">
    <property type="entry name" value="WD40_repeat_dom_sf"/>
</dbReference>
<dbReference type="SMART" id="SM00320">
    <property type="entry name" value="WD40"/>
    <property type="match status" value="10"/>
</dbReference>
<dbReference type="PROSITE" id="PS50082">
    <property type="entry name" value="WD_REPEATS_2"/>
    <property type="match status" value="3"/>
</dbReference>
<dbReference type="FunCoup" id="A0A6P8IG43">
    <property type="interactions" value="405"/>
</dbReference>
<dbReference type="PROSITE" id="PS50294">
    <property type="entry name" value="WD_REPEATS_REGION"/>
    <property type="match status" value="2"/>
</dbReference>
<dbReference type="Gene3D" id="2.130.10.10">
    <property type="entry name" value="YVTN repeat-like/Quinoprotein amine dehydrogenase"/>
    <property type="match status" value="3"/>
</dbReference>
<dbReference type="KEGG" id="aten:116300855"/>
<feature type="region of interest" description="Disordered" evidence="2">
    <location>
        <begin position="478"/>
        <end position="552"/>
    </location>
</feature>
<sequence>MAVSHEGVVRAACNGCRQLASNEQFIACPLSKTTIGVWWIPNLSKNPLQLSGHKKLVTCVCFGNKRKRMLLCTVSEDFIYIWNITKGYANYSSGCHDKDETFRPLCVGKDLGNVQHISFNSSDILISACIGKEVWILNIETCKLDSVLEGHISPLTQAQFCPWNECIIISIAEDRTYKVWDIQESCLVYQSPIVSGFPFISLAFDSAQHCMALGSTDGKVRVYGLGQDSSFRCMHEIDISQNLQKTLDKQKVLGDTTTKGPAIISSNPSWQKEEYEQDIIDSDKTSGVDAEAGIAILGLQFMKIPGQTMQGTKSPLLPFLNAASQSQINDIFHVPSILVVGMTASVLLVNCNTWELLHVLDFRVPILSSNELDNIQYHLPTAGLYAFTEREQNVVQCVIGSLFNSAIHIINIRMPKLEKDANPVDVLANRLSESSGLGTQGVCDIIEERKPEAKAVIGLETSVITVLSSEPLHANSPLKAELLPKSSIPPSKKTLKKGPSTKGKTSLAQDQPLTFKSKVKSSGYTDAPRSKMFSPKTNSAKKSSAPSKKSSSGLFRCVIGKEYPMQSNPPTHLQEKMSLTSQPTGINCITYSGNGRHLACALSNKSARILRVPPSNNKDTVLTGHDGSLTHIQFSHDNKWLLTSSTDRTVRLWSPALSDPLLTFTTVSHNFNTESDTKAKNKDNPPFPKEITQASFYYVDKFIMVSCGNGLYLYKYHIDPQKDDIKRYQSHSKYKLVKLFQQERAQSITCFSCVNGFHSYITLCCGSNKSIEVFDMNVGRSVRVLMDAHSRPAHAICQNQGSAYASHSPEAYDLFLTAAVTDGIKMWDLRTNRCVRRYEGHVNRSHPTGIAISPCSRYIATGSEDRSVYLFDVRGSSFCHRLTGHTEVVADVAFHPAHSELAAASLDGKLKFYTEELR</sequence>
<dbReference type="SUPFAM" id="SSF50978">
    <property type="entry name" value="WD40 repeat-like"/>
    <property type="match status" value="1"/>
</dbReference>
<keyword evidence="3" id="KW-1185">Reference proteome</keyword>
<dbReference type="RefSeq" id="XP_031565676.1">
    <property type="nucleotide sequence ID" value="XM_031709816.1"/>
</dbReference>
<organism evidence="3 4">
    <name type="scientific">Actinia tenebrosa</name>
    <name type="common">Australian red waratah sea anemone</name>
    <dbReference type="NCBI Taxonomy" id="6105"/>
    <lineage>
        <taxon>Eukaryota</taxon>
        <taxon>Metazoa</taxon>
        <taxon>Cnidaria</taxon>
        <taxon>Anthozoa</taxon>
        <taxon>Hexacorallia</taxon>
        <taxon>Actiniaria</taxon>
        <taxon>Actiniidae</taxon>
        <taxon>Actinia</taxon>
    </lineage>
</organism>
<feature type="repeat" description="WD" evidence="1">
    <location>
        <begin position="882"/>
        <end position="918"/>
    </location>
</feature>
<dbReference type="AlphaFoldDB" id="A0A6P8IG43"/>
<dbReference type="GeneID" id="116300855"/>
<evidence type="ECO:0000313" key="3">
    <source>
        <dbReference type="Proteomes" id="UP000515163"/>
    </source>
</evidence>
<dbReference type="InterPro" id="IPR001680">
    <property type="entry name" value="WD40_rpt"/>
</dbReference>
<evidence type="ECO:0000256" key="1">
    <source>
        <dbReference type="PROSITE-ProRule" id="PRU00221"/>
    </source>
</evidence>